<evidence type="ECO:0000256" key="2">
    <source>
        <dbReference type="ARBA" id="ARBA00008044"/>
    </source>
</evidence>
<feature type="region of interest" description="Disordered" evidence="4">
    <location>
        <begin position="328"/>
        <end position="353"/>
    </location>
</feature>
<dbReference type="AlphaFoldDB" id="A0AAJ7RYB8"/>
<dbReference type="GO" id="GO:0003729">
    <property type="term" value="F:mRNA binding"/>
    <property type="evidence" value="ECO:0007669"/>
    <property type="project" value="TreeGrafter"/>
</dbReference>
<feature type="region of interest" description="Disordered" evidence="4">
    <location>
        <begin position="1"/>
        <end position="34"/>
    </location>
</feature>
<proteinExistence type="inferred from homology"/>
<dbReference type="InterPro" id="IPR019163">
    <property type="entry name" value="THO_Thoc5"/>
</dbReference>
<dbReference type="PANTHER" id="PTHR13375">
    <property type="entry name" value="FMS INTERACTING PROTEIN"/>
    <property type="match status" value="1"/>
</dbReference>
<dbReference type="PANTHER" id="PTHR13375:SF3">
    <property type="entry name" value="THO COMPLEX SUBUNIT 5 HOMOLOG"/>
    <property type="match status" value="1"/>
</dbReference>
<dbReference type="RefSeq" id="XP_026667546.1">
    <property type="nucleotide sequence ID" value="XM_026811745.1"/>
</dbReference>
<comment type="similarity">
    <text evidence="2">Belongs to the THOC5 family.</text>
</comment>
<gene>
    <name evidence="6" type="primary">LOC108622793</name>
</gene>
<evidence type="ECO:0000256" key="4">
    <source>
        <dbReference type="SAM" id="MobiDB-lite"/>
    </source>
</evidence>
<feature type="compositionally biased region" description="Basic and acidic residues" evidence="4">
    <location>
        <begin position="1"/>
        <end position="19"/>
    </location>
</feature>
<dbReference type="GO" id="GO:0000445">
    <property type="term" value="C:THO complex part of transcription export complex"/>
    <property type="evidence" value="ECO:0007669"/>
    <property type="project" value="TreeGrafter"/>
</dbReference>
<dbReference type="GeneID" id="108622793"/>
<evidence type="ECO:0000256" key="1">
    <source>
        <dbReference type="ARBA" id="ARBA00004123"/>
    </source>
</evidence>
<accession>A0AAJ7RYB8</accession>
<dbReference type="CTD" id="8563"/>
<dbReference type="Pfam" id="PF09766">
    <property type="entry name" value="FmiP_Thoc5"/>
    <property type="match status" value="1"/>
</dbReference>
<evidence type="ECO:0000313" key="6">
    <source>
        <dbReference type="RefSeq" id="XP_026667546.1"/>
    </source>
</evidence>
<comment type="subcellular location">
    <subcellularLocation>
        <location evidence="1">Nucleus</location>
    </subcellularLocation>
</comment>
<evidence type="ECO:0000256" key="3">
    <source>
        <dbReference type="ARBA" id="ARBA00023242"/>
    </source>
</evidence>
<keyword evidence="3" id="KW-0539">Nucleus</keyword>
<reference evidence="6" key="1">
    <citation type="submission" date="2025-08" db="UniProtKB">
        <authorList>
            <consortium name="RefSeq"/>
        </authorList>
    </citation>
    <scope>IDENTIFICATION</scope>
    <source>
        <tissue evidence="6">Whole body</tissue>
    </source>
</reference>
<keyword evidence="5" id="KW-1185">Reference proteome</keyword>
<dbReference type="KEGG" id="ccal:108622793"/>
<dbReference type="GO" id="GO:0006406">
    <property type="term" value="P:mRNA export from nucleus"/>
    <property type="evidence" value="ECO:0007669"/>
    <property type="project" value="TreeGrafter"/>
</dbReference>
<sequence length="675" mass="77186">MTSFTKGEEMGKENDTDNAKKRRKSVSGNSNISVKDGDTYKVIISYEEKEAMDRSPESDSENFLSTCENIRKAMNKIAKLKASGDANAKDEIHELQIQTSLAFIELKKLNRMEKFRTKFARDSLIASKSSVDSKHLHLQNLLYEVMHLKKEVVKCLQFKSKDELIQLVSEEEFYKEAPETISRPELTKDSPHQLRLARLEWELTQRKQLAALCDELTDNKKAVASSIESKQTRLDNLAPQLKLILEASKPLQESLGLPLDKIRQEHYKATLLASPLYVLYAKASAYRDAYDNSILVKVEGDEEEAKRINNQEGLQESDSDSENISENIIEETPVHKKRHHRLSREARQEEKKTKLLQRHPLNVKIVIKLKNETKLTLQFFYMIHFKVITVESKLRTEGAGSTSTGDMLVSESILRELYPRDIGLESPNPANCYQLSRHNLGQFSSLGLGLPYKWAQRMAGLHFISPDAREQKLTSSKATQDSVENVLREIKRRVIARLDLCTEIRQLESGNLPNFTNSNDPLPQKLSTILQKFSTISWSSYCNSINPTFQEEGLVSSLDIFYEAVLRRGNNELIARIAIKPDYPKVAPVFNISINSSTPVAKDILRDIEREVNVTWVKPPTLSAQLQRLRACFDIYLESENIMPKEKIFFHSVKGRTRARPYKYLELGGGIFIHR</sequence>
<protein>
    <submittedName>
        <fullName evidence="6">THO complex subunit 5 homolog</fullName>
    </submittedName>
</protein>
<organism evidence="5 6">
    <name type="scientific">Ceratina calcarata</name>
    <dbReference type="NCBI Taxonomy" id="156304"/>
    <lineage>
        <taxon>Eukaryota</taxon>
        <taxon>Metazoa</taxon>
        <taxon>Ecdysozoa</taxon>
        <taxon>Arthropoda</taxon>
        <taxon>Hexapoda</taxon>
        <taxon>Insecta</taxon>
        <taxon>Pterygota</taxon>
        <taxon>Neoptera</taxon>
        <taxon>Endopterygota</taxon>
        <taxon>Hymenoptera</taxon>
        <taxon>Apocrita</taxon>
        <taxon>Aculeata</taxon>
        <taxon>Apoidea</taxon>
        <taxon>Anthophila</taxon>
        <taxon>Apidae</taxon>
        <taxon>Ceratina</taxon>
        <taxon>Zadontomerus</taxon>
    </lineage>
</organism>
<evidence type="ECO:0000313" key="5">
    <source>
        <dbReference type="Proteomes" id="UP000694925"/>
    </source>
</evidence>
<feature type="compositionally biased region" description="Basic and acidic residues" evidence="4">
    <location>
        <begin position="343"/>
        <end position="353"/>
    </location>
</feature>
<name>A0AAJ7RYB8_9HYME</name>
<dbReference type="Proteomes" id="UP000694925">
    <property type="component" value="Unplaced"/>
</dbReference>